<evidence type="ECO:0008006" key="3">
    <source>
        <dbReference type="Google" id="ProtNLM"/>
    </source>
</evidence>
<dbReference type="PANTHER" id="PTHR38471:SF2">
    <property type="entry name" value="FOUR HELIX BUNDLE PROTEIN"/>
    <property type="match status" value="1"/>
</dbReference>
<dbReference type="EMBL" id="MGFM01000009">
    <property type="protein sequence ID" value="OGM05981.1"/>
    <property type="molecule type" value="Genomic_DNA"/>
</dbReference>
<organism evidence="1 2">
    <name type="scientific">Candidatus Woesebacteria bacterium GWB1_43_5</name>
    <dbReference type="NCBI Taxonomy" id="1802474"/>
    <lineage>
        <taxon>Bacteria</taxon>
        <taxon>Candidatus Woeseibacteriota</taxon>
    </lineage>
</organism>
<gene>
    <name evidence="1" type="ORF">A2125_02455</name>
</gene>
<dbReference type="CDD" id="cd16377">
    <property type="entry name" value="23S_rRNA_IVP_like"/>
    <property type="match status" value="1"/>
</dbReference>
<dbReference type="Proteomes" id="UP000178812">
    <property type="component" value="Unassembled WGS sequence"/>
</dbReference>
<evidence type="ECO:0000313" key="2">
    <source>
        <dbReference type="Proteomes" id="UP000178812"/>
    </source>
</evidence>
<dbReference type="SUPFAM" id="SSF158446">
    <property type="entry name" value="IVS-encoded protein-like"/>
    <property type="match status" value="1"/>
</dbReference>
<dbReference type="InterPro" id="IPR012657">
    <property type="entry name" value="23S_rRNA-intervening_sequence"/>
</dbReference>
<dbReference type="AlphaFoldDB" id="A0A1F7WT74"/>
<name>A0A1F7WT74_9BACT</name>
<dbReference type="PANTHER" id="PTHR38471">
    <property type="entry name" value="FOUR HELIX BUNDLE PROTEIN"/>
    <property type="match status" value="1"/>
</dbReference>
<protein>
    <recommendedName>
        <fullName evidence="3">Four helix bundle protein</fullName>
    </recommendedName>
</protein>
<dbReference type="Pfam" id="PF05635">
    <property type="entry name" value="23S_rRNA_IVP"/>
    <property type="match status" value="1"/>
</dbReference>
<proteinExistence type="predicted"/>
<comment type="caution">
    <text evidence="1">The sequence shown here is derived from an EMBL/GenBank/DDBJ whole genome shotgun (WGS) entry which is preliminary data.</text>
</comment>
<accession>A0A1F7WT74</accession>
<reference evidence="1 2" key="1">
    <citation type="journal article" date="2016" name="Nat. Commun.">
        <title>Thousands of microbial genomes shed light on interconnected biogeochemical processes in an aquifer system.</title>
        <authorList>
            <person name="Anantharaman K."/>
            <person name="Brown C.T."/>
            <person name="Hug L.A."/>
            <person name="Sharon I."/>
            <person name="Castelle C.J."/>
            <person name="Probst A.J."/>
            <person name="Thomas B.C."/>
            <person name="Singh A."/>
            <person name="Wilkins M.J."/>
            <person name="Karaoz U."/>
            <person name="Brodie E.L."/>
            <person name="Williams K.H."/>
            <person name="Hubbard S.S."/>
            <person name="Banfield J.F."/>
        </authorList>
    </citation>
    <scope>NUCLEOTIDE SEQUENCE [LARGE SCALE GENOMIC DNA]</scope>
</reference>
<sequence>MGKIENFTDLETWKKAHELVLAIYKAVGKFPEREKFILSSQILRASISISSNIAEGFGRKGLKEKQQFYFVAQTSTVEVQNQLIIAKDVGYLDNLEFDNLWEKTVVIRKLLFGLIRSIKSS</sequence>
<evidence type="ECO:0000313" key="1">
    <source>
        <dbReference type="EMBL" id="OGM05981.1"/>
    </source>
</evidence>
<dbReference type="Gene3D" id="1.20.1440.60">
    <property type="entry name" value="23S rRNA-intervening sequence"/>
    <property type="match status" value="1"/>
</dbReference>
<dbReference type="InterPro" id="IPR036583">
    <property type="entry name" value="23S_rRNA_IVS_sf"/>
</dbReference>
<dbReference type="NCBIfam" id="TIGR02436">
    <property type="entry name" value="four helix bundle protein"/>
    <property type="match status" value="1"/>
</dbReference>